<evidence type="ECO:0000259" key="1">
    <source>
        <dbReference type="SMART" id="SM01321"/>
    </source>
</evidence>
<gene>
    <name evidence="2" type="ORF">PFX98_02550</name>
</gene>
<dbReference type="PANTHER" id="PTHR34322">
    <property type="entry name" value="TRANSPOSASE, Y1_TNP DOMAIN-CONTAINING"/>
    <property type="match status" value="1"/>
</dbReference>
<name>A0AA95SLR8_9BURK</name>
<evidence type="ECO:0000313" key="3">
    <source>
        <dbReference type="Proteomes" id="UP001177769"/>
    </source>
</evidence>
<dbReference type="AlphaFoldDB" id="A0AA95SLR8"/>
<dbReference type="SMART" id="SM01321">
    <property type="entry name" value="Y1_Tnp"/>
    <property type="match status" value="1"/>
</dbReference>
<organism evidence="2 3">
    <name type="scientific">Paucibacter sediminis</name>
    <dbReference type="NCBI Taxonomy" id="3019553"/>
    <lineage>
        <taxon>Bacteria</taxon>
        <taxon>Pseudomonadati</taxon>
        <taxon>Pseudomonadota</taxon>
        <taxon>Betaproteobacteria</taxon>
        <taxon>Burkholderiales</taxon>
        <taxon>Sphaerotilaceae</taxon>
        <taxon>Roseateles</taxon>
    </lineage>
</organism>
<dbReference type="InterPro" id="IPR036515">
    <property type="entry name" value="Transposase_17_sf"/>
</dbReference>
<reference evidence="2" key="1">
    <citation type="submission" date="2023-01" db="EMBL/GenBank/DDBJ databases">
        <title>Whole genome sequence of Paucibacter sp. S2-9 isolated from pond sediment.</title>
        <authorList>
            <person name="Jung J.Y."/>
        </authorList>
    </citation>
    <scope>NUCLEOTIDE SEQUENCE</scope>
    <source>
        <strain evidence="2">S2-9</strain>
    </source>
</reference>
<dbReference type="Gene3D" id="3.30.70.1290">
    <property type="entry name" value="Transposase IS200-like"/>
    <property type="match status" value="1"/>
</dbReference>
<evidence type="ECO:0000313" key="2">
    <source>
        <dbReference type="EMBL" id="WIT12503.1"/>
    </source>
</evidence>
<dbReference type="SUPFAM" id="SSF143422">
    <property type="entry name" value="Transposase IS200-like"/>
    <property type="match status" value="1"/>
</dbReference>
<dbReference type="EMBL" id="CP116346">
    <property type="protein sequence ID" value="WIT12503.1"/>
    <property type="molecule type" value="Genomic_DNA"/>
</dbReference>
<dbReference type="GO" id="GO:0003677">
    <property type="term" value="F:DNA binding"/>
    <property type="evidence" value="ECO:0007669"/>
    <property type="project" value="InterPro"/>
</dbReference>
<dbReference type="KEGG" id="pais:PFX98_02550"/>
<keyword evidence="3" id="KW-1185">Reference proteome</keyword>
<proteinExistence type="predicted"/>
<dbReference type="GO" id="GO:0006313">
    <property type="term" value="P:DNA transposition"/>
    <property type="evidence" value="ECO:0007669"/>
    <property type="project" value="InterPro"/>
</dbReference>
<accession>A0AA95SLR8</accession>
<dbReference type="GO" id="GO:0004803">
    <property type="term" value="F:transposase activity"/>
    <property type="evidence" value="ECO:0007669"/>
    <property type="project" value="InterPro"/>
</dbReference>
<dbReference type="PANTHER" id="PTHR34322:SF2">
    <property type="entry name" value="TRANSPOSASE IS200-LIKE DOMAIN-CONTAINING PROTEIN"/>
    <property type="match status" value="1"/>
</dbReference>
<dbReference type="RefSeq" id="WP_285233601.1">
    <property type="nucleotide sequence ID" value="NZ_CP116346.1"/>
</dbReference>
<feature type="domain" description="Transposase IS200-like" evidence="1">
    <location>
        <begin position="9"/>
        <end position="123"/>
    </location>
</feature>
<dbReference type="Proteomes" id="UP001177769">
    <property type="component" value="Chromosome"/>
</dbReference>
<dbReference type="InterPro" id="IPR002686">
    <property type="entry name" value="Transposase_17"/>
</dbReference>
<protein>
    <submittedName>
        <fullName evidence="2">Transposase</fullName>
    </submittedName>
</protein>
<sequence>MARPLRIEIPGAVYHVASKGDAGAAVFHDDADRRALLAVIAQAMERFDAQVLAYHFGHDGYELLLFTRQANLSRLMRHLNGVYTQGYNRRHGGSGNLFQGRFKAVLVDREAMLLEVCRHVDQAAVRAGLAKTPQGWPWSSYAAHAGAAAAPEWLEVQGLWSYLIGKPAQAAADRKRAAQRYERLLAEGAGPDVWQQLRHQIFLGDEAFAARMQQLAPAPKRASAGSGRAAGLRARLWRPWRDWLRECGSREEALYRAHTEGGLSMTGLAHELGLSVSRVSRLIAGHERSLHAH</sequence>